<organism evidence="8 9">
    <name type="scientific">Fodinibius salsisoli</name>
    <dbReference type="NCBI Taxonomy" id="2820877"/>
    <lineage>
        <taxon>Bacteria</taxon>
        <taxon>Pseudomonadati</taxon>
        <taxon>Balneolota</taxon>
        <taxon>Balneolia</taxon>
        <taxon>Balneolales</taxon>
        <taxon>Balneolaceae</taxon>
        <taxon>Fodinibius</taxon>
    </lineage>
</organism>
<dbReference type="RefSeq" id="WP_265765243.1">
    <property type="nucleotide sequence ID" value="NZ_JAGGJA010000003.1"/>
</dbReference>
<evidence type="ECO:0000313" key="9">
    <source>
        <dbReference type="Proteomes" id="UP001207918"/>
    </source>
</evidence>
<evidence type="ECO:0000256" key="2">
    <source>
        <dbReference type="ARBA" id="ARBA00022908"/>
    </source>
</evidence>
<dbReference type="Gene3D" id="1.10.443.10">
    <property type="entry name" value="Intergrase catalytic core"/>
    <property type="match status" value="1"/>
</dbReference>
<name>A0ABT3PL94_9BACT</name>
<dbReference type="InterPro" id="IPR013762">
    <property type="entry name" value="Integrase-like_cat_sf"/>
</dbReference>
<evidence type="ECO:0000313" key="8">
    <source>
        <dbReference type="EMBL" id="MCW9706528.1"/>
    </source>
</evidence>
<feature type="domain" description="Core-binding (CB)" evidence="7">
    <location>
        <begin position="1"/>
        <end position="84"/>
    </location>
</feature>
<dbReference type="InterPro" id="IPR010998">
    <property type="entry name" value="Integrase_recombinase_N"/>
</dbReference>
<dbReference type="Pfam" id="PF00589">
    <property type="entry name" value="Phage_integrase"/>
    <property type="match status" value="1"/>
</dbReference>
<dbReference type="InterPro" id="IPR011946">
    <property type="entry name" value="Integrase_integron-type"/>
</dbReference>
<dbReference type="PROSITE" id="PS51898">
    <property type="entry name" value="TYR_RECOMBINASE"/>
    <property type="match status" value="1"/>
</dbReference>
<dbReference type="InterPro" id="IPR011010">
    <property type="entry name" value="DNA_brk_join_enz"/>
</dbReference>
<accession>A0ABT3PL94</accession>
<dbReference type="EMBL" id="JAGGJA010000003">
    <property type="protein sequence ID" value="MCW9706528.1"/>
    <property type="molecule type" value="Genomic_DNA"/>
</dbReference>
<gene>
    <name evidence="8" type="ORF">J6I44_06660</name>
</gene>
<dbReference type="NCBIfam" id="TIGR02249">
    <property type="entry name" value="integrase_gron"/>
    <property type="match status" value="1"/>
</dbReference>
<dbReference type="Pfam" id="PF13495">
    <property type="entry name" value="Phage_int_SAM_4"/>
    <property type="match status" value="1"/>
</dbReference>
<dbReference type="PROSITE" id="PS51900">
    <property type="entry name" value="CB"/>
    <property type="match status" value="1"/>
</dbReference>
<dbReference type="PANTHER" id="PTHR30349">
    <property type="entry name" value="PHAGE INTEGRASE-RELATED"/>
    <property type="match status" value="1"/>
</dbReference>
<dbReference type="InterPro" id="IPR004107">
    <property type="entry name" value="Integrase_SAM-like_N"/>
</dbReference>
<protein>
    <submittedName>
        <fullName evidence="8">Integron integrase</fullName>
    </submittedName>
</protein>
<evidence type="ECO:0000259" key="6">
    <source>
        <dbReference type="PROSITE" id="PS51898"/>
    </source>
</evidence>
<comment type="caution">
    <text evidence="8">The sequence shown here is derived from an EMBL/GenBank/DDBJ whole genome shotgun (WGS) entry which is preliminary data.</text>
</comment>
<feature type="domain" description="Tyr recombinase" evidence="6">
    <location>
        <begin position="102"/>
        <end position="315"/>
    </location>
</feature>
<evidence type="ECO:0000256" key="1">
    <source>
        <dbReference type="ARBA" id="ARBA00008857"/>
    </source>
</evidence>
<reference evidence="8 9" key="1">
    <citation type="submission" date="2021-03" db="EMBL/GenBank/DDBJ databases">
        <title>Aliifodinibius sp. nov., a new bacterium isolated from saline soil.</title>
        <authorList>
            <person name="Galisteo C."/>
            <person name="De La Haba R."/>
            <person name="Sanchez-Porro C."/>
            <person name="Ventosa A."/>
        </authorList>
    </citation>
    <scope>NUCLEOTIDE SEQUENCE [LARGE SCALE GENOMIC DNA]</scope>
    <source>
        <strain evidence="8 9">1BSP15-2V2</strain>
    </source>
</reference>
<evidence type="ECO:0000256" key="5">
    <source>
        <dbReference type="PROSITE-ProRule" id="PRU01248"/>
    </source>
</evidence>
<comment type="similarity">
    <text evidence="1">Belongs to the 'phage' integrase family.</text>
</comment>
<keyword evidence="3 5" id="KW-0238">DNA-binding</keyword>
<dbReference type="InterPro" id="IPR044068">
    <property type="entry name" value="CB"/>
</dbReference>
<dbReference type="InterPro" id="IPR002104">
    <property type="entry name" value="Integrase_catalytic"/>
</dbReference>
<keyword evidence="2" id="KW-0229">DNA integration</keyword>
<dbReference type="PANTHER" id="PTHR30349:SF64">
    <property type="entry name" value="PROPHAGE INTEGRASE INTD-RELATED"/>
    <property type="match status" value="1"/>
</dbReference>
<evidence type="ECO:0000259" key="7">
    <source>
        <dbReference type="PROSITE" id="PS51900"/>
    </source>
</evidence>
<keyword evidence="9" id="KW-1185">Reference proteome</keyword>
<keyword evidence="4" id="KW-0233">DNA recombination</keyword>
<dbReference type="SUPFAM" id="SSF56349">
    <property type="entry name" value="DNA breaking-rejoining enzymes"/>
    <property type="match status" value="1"/>
</dbReference>
<evidence type="ECO:0000256" key="3">
    <source>
        <dbReference type="ARBA" id="ARBA00023125"/>
    </source>
</evidence>
<dbReference type="InterPro" id="IPR050090">
    <property type="entry name" value="Tyrosine_recombinase_XerCD"/>
</dbReference>
<evidence type="ECO:0000256" key="4">
    <source>
        <dbReference type="ARBA" id="ARBA00023172"/>
    </source>
</evidence>
<sequence>MSKPSLLARLRIAIRRRNYSYRTEQAYVNWVIRFIKFHDVRHPSGMAEKEVVAYLNYLAEERNVAGSTQNQALCAILFLYEHVLDQPLREMMDFKRAQTPKKLPVVLTSGEVKALLRNMRGTSKLVAQLLYGAGLRISECLRLRVLDLDFSYNQIQVRSGKGKKDRITIMPQIVKEDLKSQVERVKILHQKDVAEGYPETLLPKALSKKYPNAAGELKWQYLFLSPQRAEDPRSGLVHRHHISNSTIQRNVRQAVKKSGIKKHATCHTLRHSFATHLLENGYDIRTVQELLGHKNVKTTMIYTHVIKNKGSVIKSPLDP</sequence>
<proteinExistence type="inferred from homology"/>
<dbReference type="Proteomes" id="UP001207918">
    <property type="component" value="Unassembled WGS sequence"/>
</dbReference>
<dbReference type="Gene3D" id="1.10.150.130">
    <property type="match status" value="1"/>
</dbReference>